<evidence type="ECO:0000313" key="1">
    <source>
        <dbReference type="EMBL" id="BBH19854.1"/>
    </source>
</evidence>
<dbReference type="PANTHER" id="PTHR34985">
    <property type="entry name" value="SLR0554 PROTEIN"/>
    <property type="match status" value="1"/>
</dbReference>
<gene>
    <name evidence="1" type="ORF">Back11_11990</name>
</gene>
<keyword evidence="2" id="KW-1185">Reference proteome</keyword>
<dbReference type="InterPro" id="IPR007936">
    <property type="entry name" value="VapE-like_dom"/>
</dbReference>
<dbReference type="PANTHER" id="PTHR34985:SF1">
    <property type="entry name" value="SLR0554 PROTEIN"/>
    <property type="match status" value="1"/>
</dbReference>
<dbReference type="Pfam" id="PF05272">
    <property type="entry name" value="VapE-like_dom"/>
    <property type="match status" value="1"/>
</dbReference>
<name>A0A3G9J991_9BACL</name>
<proteinExistence type="predicted"/>
<sequence>MHEIDLAISFGQNRSETNWKNEYLSWSELVDRLRVVRRTAETMAEYDELSVADKGKVKDGPAFVGGLVQDGRRKKENVDSRSLITLDADHADENFLFMVDLVLGGNAHIIYTTHSHRNDKPKYRIVAPSNREMSPDEYAAASRKLAANIGMDYIDKTTFDIHRLMYLPSCSADAKPQFIEVEGDPVNIETVLGEYEDWRDRSQWAQHSGEKVQWFTAEKINGLSAKYGVNGSKMTDPVEEYGVNGSKMADPRAKHGVIGAFCRQYSISEAIATFLFDEYEPTTYKDRYTFTGSSSFDGLVVYDNDTFAYSHHESDPISGIGVNAFDLVRLHKFKDLDDNIPDSMNMTELPSYLAMIDFGRRDPAVMREMAEGEISDDIMNKDFDWMDKLLRNKKDLNIVLPNASNIELILTNGAFDGVLAYDAFKNSEVIRGSLPWRQRERAQLEYEPWLGADDRRLQHYFAKTYNIKSSETIKNALTEVIHHNSFHPVKAYLEEQRWDGCARLEMIFIEYLGAEDTPYVRAVTRKMFVAAIKRIYEPGCKFDNMLVLVGPQGAGKSSLLAKMGRQWFSDSLKTFDSKEAGEHLQGAWIIEVGELAAMKKAEVEEIKQFLSKQSDRYRVAYDRMVTDFPRKCVFFGTTNNSSFLQDTTGNRRFWPVVVDPNKRCKNHFNELTDEGVSKLWAEALQLYLSGEPLELDAGVYADAQKVQERHMDSDPREGLIMEYLETDLPEKWDEMDEYERREYLKTPTGVIKRSRVCAAEIWVECLGSPLKLLKPWEAKSICDIIRRIPSWRERNPDKTRFKIYGQQKTFERV</sequence>
<evidence type="ECO:0000313" key="2">
    <source>
        <dbReference type="Proteomes" id="UP000275368"/>
    </source>
</evidence>
<reference evidence="1 2" key="1">
    <citation type="submission" date="2018-11" db="EMBL/GenBank/DDBJ databases">
        <title>Complete genome sequence of Paenibacillus baekrokdamisoli strain KCTC 33723.</title>
        <authorList>
            <person name="Kang S.W."/>
            <person name="Lee K.C."/>
            <person name="Kim K.K."/>
            <person name="Kim J.S."/>
            <person name="Kim D.S."/>
            <person name="Ko S.H."/>
            <person name="Yang S.H."/>
            <person name="Lee J.S."/>
        </authorList>
    </citation>
    <scope>NUCLEOTIDE SEQUENCE [LARGE SCALE GENOMIC DNA]</scope>
    <source>
        <strain evidence="1 2">KCTC 33723</strain>
    </source>
</reference>
<dbReference type="KEGG" id="pbk:Back11_11990"/>
<dbReference type="SUPFAM" id="SSF52540">
    <property type="entry name" value="P-loop containing nucleoside triphosphate hydrolases"/>
    <property type="match status" value="1"/>
</dbReference>
<dbReference type="EMBL" id="AP019308">
    <property type="protein sequence ID" value="BBH19854.1"/>
    <property type="molecule type" value="Genomic_DNA"/>
</dbReference>
<protein>
    <submittedName>
        <fullName evidence="1">Uncharacterized protein</fullName>
    </submittedName>
</protein>
<dbReference type="OrthoDB" id="9763644at2"/>
<accession>A0A3G9J991</accession>
<dbReference type="InterPro" id="IPR027417">
    <property type="entry name" value="P-loop_NTPase"/>
</dbReference>
<organism evidence="1 2">
    <name type="scientific">Paenibacillus baekrokdamisoli</name>
    <dbReference type="NCBI Taxonomy" id="1712516"/>
    <lineage>
        <taxon>Bacteria</taxon>
        <taxon>Bacillati</taxon>
        <taxon>Bacillota</taxon>
        <taxon>Bacilli</taxon>
        <taxon>Bacillales</taxon>
        <taxon>Paenibacillaceae</taxon>
        <taxon>Paenibacillus</taxon>
    </lineage>
</organism>
<dbReference type="AlphaFoldDB" id="A0A3G9J991"/>
<dbReference type="Proteomes" id="UP000275368">
    <property type="component" value="Chromosome"/>
</dbReference>
<dbReference type="RefSeq" id="WP_125654501.1">
    <property type="nucleotide sequence ID" value="NZ_AP019308.1"/>
</dbReference>